<protein>
    <recommendedName>
        <fullName evidence="7">TCP-1/Cpn60 chaperonin family protein</fullName>
    </recommendedName>
</protein>
<dbReference type="InterPro" id="IPR027410">
    <property type="entry name" value="TCP-1-like_intermed_sf"/>
</dbReference>
<keyword evidence="3" id="KW-0067">ATP-binding</keyword>
<dbReference type="PANTHER" id="PTHR11353">
    <property type="entry name" value="CHAPERONIN"/>
    <property type="match status" value="1"/>
</dbReference>
<sequence>MDLGEDKFTFVENCRDPKSVTLLIKGPNKHTIQQIKDAINDGLRSVFNTIIDRSLLPGAGSFEIAAYCMLTKELESLKGRVKLGVLAYANALLIIPKTLAINSGFDAQEVIVKLVEEREAGGDVPVGIDLESGLPMPPVGIWENVIVKKNCISSSCVIACNLLLVDEVMRAGMTNLKTSQQD</sequence>
<dbReference type="SUPFAM" id="SSF54849">
    <property type="entry name" value="GroEL-intermediate domain like"/>
    <property type="match status" value="1"/>
</dbReference>
<dbReference type="Gene3D" id="3.50.7.10">
    <property type="entry name" value="GroEL"/>
    <property type="match status" value="1"/>
</dbReference>
<reference evidence="5 6" key="1">
    <citation type="submission" date="2013-11" db="EMBL/GenBank/DDBJ databases">
        <title>Draft genome of the bovine lungworm Dictyocaulus viviparus.</title>
        <authorList>
            <person name="Mitreva M."/>
        </authorList>
    </citation>
    <scope>NUCLEOTIDE SEQUENCE [LARGE SCALE GENOMIC DNA]</scope>
    <source>
        <strain evidence="5 6">HannoverDv2000</strain>
    </source>
</reference>
<dbReference type="STRING" id="29172.A0A0D8XWP5"/>
<evidence type="ECO:0000256" key="2">
    <source>
        <dbReference type="ARBA" id="ARBA00022741"/>
    </source>
</evidence>
<evidence type="ECO:0000313" key="5">
    <source>
        <dbReference type="EMBL" id="KJH49088.1"/>
    </source>
</evidence>
<gene>
    <name evidence="5" type="ORF">DICVIV_04795</name>
</gene>
<dbReference type="SUPFAM" id="SSF48592">
    <property type="entry name" value="GroEL equatorial domain-like"/>
    <property type="match status" value="1"/>
</dbReference>
<name>A0A0D8XWP5_DICVI</name>
<dbReference type="Pfam" id="PF00118">
    <property type="entry name" value="Cpn60_TCP1"/>
    <property type="match status" value="1"/>
</dbReference>
<dbReference type="OrthoDB" id="10052040at2759"/>
<evidence type="ECO:0000256" key="3">
    <source>
        <dbReference type="ARBA" id="ARBA00022840"/>
    </source>
</evidence>
<keyword evidence="2" id="KW-0547">Nucleotide-binding</keyword>
<comment type="similarity">
    <text evidence="1">Belongs to the TCP-1 chaperonin family.</text>
</comment>
<accession>A0A0D8XWP5</accession>
<proteinExistence type="inferred from homology"/>
<dbReference type="InterPro" id="IPR017998">
    <property type="entry name" value="Chaperone_TCP-1"/>
</dbReference>
<reference evidence="6" key="2">
    <citation type="journal article" date="2016" name="Sci. Rep.">
        <title>Dictyocaulus viviparus genome, variome and transcriptome elucidate lungworm biology and support future intervention.</title>
        <authorList>
            <person name="McNulty S.N."/>
            <person name="Strube C."/>
            <person name="Rosa B.A."/>
            <person name="Martin J.C."/>
            <person name="Tyagi R."/>
            <person name="Choi Y.J."/>
            <person name="Wang Q."/>
            <person name="Hallsworth Pepin K."/>
            <person name="Zhang X."/>
            <person name="Ozersky P."/>
            <person name="Wilson R.K."/>
            <person name="Sternberg P.W."/>
            <person name="Gasser R.B."/>
            <person name="Mitreva M."/>
        </authorList>
    </citation>
    <scope>NUCLEOTIDE SEQUENCE [LARGE SCALE GENOMIC DNA]</scope>
    <source>
        <strain evidence="6">HannoverDv2000</strain>
    </source>
</reference>
<evidence type="ECO:0000256" key="1">
    <source>
        <dbReference type="ARBA" id="ARBA00008020"/>
    </source>
</evidence>
<dbReference type="Gene3D" id="3.30.260.10">
    <property type="entry name" value="TCP-1-like chaperonin intermediate domain"/>
    <property type="match status" value="1"/>
</dbReference>
<evidence type="ECO:0008006" key="7">
    <source>
        <dbReference type="Google" id="ProtNLM"/>
    </source>
</evidence>
<evidence type="ECO:0000313" key="6">
    <source>
        <dbReference type="Proteomes" id="UP000053766"/>
    </source>
</evidence>
<evidence type="ECO:0000256" key="4">
    <source>
        <dbReference type="ARBA" id="ARBA00023186"/>
    </source>
</evidence>
<dbReference type="EMBL" id="KN716246">
    <property type="protein sequence ID" value="KJH49088.1"/>
    <property type="molecule type" value="Genomic_DNA"/>
</dbReference>
<organism evidence="5 6">
    <name type="scientific">Dictyocaulus viviparus</name>
    <name type="common">Bovine lungworm</name>
    <dbReference type="NCBI Taxonomy" id="29172"/>
    <lineage>
        <taxon>Eukaryota</taxon>
        <taxon>Metazoa</taxon>
        <taxon>Ecdysozoa</taxon>
        <taxon>Nematoda</taxon>
        <taxon>Chromadorea</taxon>
        <taxon>Rhabditida</taxon>
        <taxon>Rhabditina</taxon>
        <taxon>Rhabditomorpha</taxon>
        <taxon>Strongyloidea</taxon>
        <taxon>Metastrongylidae</taxon>
        <taxon>Dictyocaulus</taxon>
    </lineage>
</organism>
<keyword evidence="4" id="KW-0143">Chaperone</keyword>
<dbReference type="GO" id="GO:0005524">
    <property type="term" value="F:ATP binding"/>
    <property type="evidence" value="ECO:0007669"/>
    <property type="project" value="UniProtKB-KW"/>
</dbReference>
<dbReference type="AlphaFoldDB" id="A0A0D8XWP5"/>
<dbReference type="Proteomes" id="UP000053766">
    <property type="component" value="Unassembled WGS sequence"/>
</dbReference>
<keyword evidence="6" id="KW-1185">Reference proteome</keyword>
<dbReference type="InterPro" id="IPR027413">
    <property type="entry name" value="GROEL-like_equatorial_sf"/>
</dbReference>
<dbReference type="FunFam" id="3.30.260.10:FF:000017">
    <property type="entry name" value="T-complex protein 1 subunit zeta"/>
    <property type="match status" value="1"/>
</dbReference>
<dbReference type="Gene3D" id="1.10.560.10">
    <property type="entry name" value="GroEL-like equatorial domain"/>
    <property type="match status" value="1"/>
</dbReference>
<dbReference type="InterPro" id="IPR002423">
    <property type="entry name" value="Cpn60/GroEL/TCP-1"/>
</dbReference>
<dbReference type="GO" id="GO:0140662">
    <property type="term" value="F:ATP-dependent protein folding chaperone"/>
    <property type="evidence" value="ECO:0007669"/>
    <property type="project" value="InterPro"/>
</dbReference>
<dbReference type="InterPro" id="IPR027409">
    <property type="entry name" value="GroEL-like_apical_dom_sf"/>
</dbReference>